<evidence type="ECO:0000313" key="3">
    <source>
        <dbReference type="Proteomes" id="UP000464378"/>
    </source>
</evidence>
<dbReference type="AlphaFoldDB" id="A0A6C2YKB0"/>
<evidence type="ECO:0000313" key="2">
    <source>
        <dbReference type="EMBL" id="VIP01866.1"/>
    </source>
</evidence>
<dbReference type="InterPro" id="IPR014722">
    <property type="entry name" value="Rib_uL2_dom2"/>
</dbReference>
<evidence type="ECO:0000256" key="1">
    <source>
        <dbReference type="SAM" id="Phobius"/>
    </source>
</evidence>
<dbReference type="InParanoid" id="A0A6C2YKB0"/>
<dbReference type="RefSeq" id="WP_162657106.1">
    <property type="nucleotide sequence ID" value="NZ_LR593887.1"/>
</dbReference>
<reference evidence="2" key="1">
    <citation type="submission" date="2019-04" db="EMBL/GenBank/DDBJ databases">
        <authorList>
            <consortium name="Science for Life Laboratories"/>
        </authorList>
    </citation>
    <scope>NUCLEOTIDE SEQUENCE</scope>
    <source>
        <strain evidence="2">MBLW1</strain>
    </source>
</reference>
<feature type="transmembrane region" description="Helical" evidence="1">
    <location>
        <begin position="35"/>
        <end position="55"/>
    </location>
</feature>
<dbReference type="Proteomes" id="UP000464378">
    <property type="component" value="Chromosome"/>
</dbReference>
<keyword evidence="1" id="KW-1133">Transmembrane helix</keyword>
<name>A0A6C2YKB0_9BACT</name>
<dbReference type="InterPro" id="IPR008991">
    <property type="entry name" value="Translation_prot_SH3-like_sf"/>
</dbReference>
<dbReference type="EMBL" id="LR586016">
    <property type="protein sequence ID" value="VIP01866.1"/>
    <property type="molecule type" value="Genomic_DNA"/>
</dbReference>
<dbReference type="EMBL" id="LR593887">
    <property type="protein sequence ID" value="VTR99686.1"/>
    <property type="molecule type" value="Genomic_DNA"/>
</dbReference>
<keyword evidence="1" id="KW-0812">Transmembrane</keyword>
<gene>
    <name evidence="2" type="ORF">GMBLW1_20940</name>
</gene>
<sequence>MSWLIAFFLMALTAAATIAFWLQETGRNWTESTLIGAGMGVVFSDGFVSIAWHLFMRLFHGAPFHVGDRVEILTDPFQGKKAEVHRLCEGRTSVIVKLFDLDASPIQPYDWAQIRRLDNQTENLTR</sequence>
<protein>
    <submittedName>
        <fullName evidence="2">Uncharacterized protein</fullName>
    </submittedName>
</protein>
<keyword evidence="1" id="KW-0472">Membrane</keyword>
<organism evidence="2">
    <name type="scientific">Tuwongella immobilis</name>
    <dbReference type="NCBI Taxonomy" id="692036"/>
    <lineage>
        <taxon>Bacteria</taxon>
        <taxon>Pseudomonadati</taxon>
        <taxon>Planctomycetota</taxon>
        <taxon>Planctomycetia</taxon>
        <taxon>Gemmatales</taxon>
        <taxon>Gemmataceae</taxon>
        <taxon>Tuwongella</taxon>
    </lineage>
</organism>
<dbReference type="Gene3D" id="2.30.30.30">
    <property type="match status" value="1"/>
</dbReference>
<keyword evidence="3" id="KW-1185">Reference proteome</keyword>
<dbReference type="SUPFAM" id="SSF50104">
    <property type="entry name" value="Translation proteins SH3-like domain"/>
    <property type="match status" value="1"/>
</dbReference>
<dbReference type="KEGG" id="tim:GMBLW1_20940"/>
<accession>A0A6C2YKB0</accession>
<proteinExistence type="predicted"/>